<keyword evidence="2" id="KW-1185">Reference proteome</keyword>
<accession>A0A9Q0N0B4</accession>
<dbReference type="Proteomes" id="UP001151699">
    <property type="component" value="Chromosome B"/>
</dbReference>
<evidence type="ECO:0000313" key="2">
    <source>
        <dbReference type="Proteomes" id="UP001151699"/>
    </source>
</evidence>
<gene>
    <name evidence="1" type="ORF">Bhyg_06268</name>
</gene>
<proteinExistence type="predicted"/>
<evidence type="ECO:0000313" key="1">
    <source>
        <dbReference type="EMBL" id="KAJ6641332.1"/>
    </source>
</evidence>
<comment type="caution">
    <text evidence="1">The sequence shown here is derived from an EMBL/GenBank/DDBJ whole genome shotgun (WGS) entry which is preliminary data.</text>
</comment>
<name>A0A9Q0N0B4_9DIPT</name>
<protein>
    <submittedName>
        <fullName evidence="1">Uncharacterized protein</fullName>
    </submittedName>
</protein>
<organism evidence="1 2">
    <name type="scientific">Pseudolycoriella hygida</name>
    <dbReference type="NCBI Taxonomy" id="35572"/>
    <lineage>
        <taxon>Eukaryota</taxon>
        <taxon>Metazoa</taxon>
        <taxon>Ecdysozoa</taxon>
        <taxon>Arthropoda</taxon>
        <taxon>Hexapoda</taxon>
        <taxon>Insecta</taxon>
        <taxon>Pterygota</taxon>
        <taxon>Neoptera</taxon>
        <taxon>Endopterygota</taxon>
        <taxon>Diptera</taxon>
        <taxon>Nematocera</taxon>
        <taxon>Sciaroidea</taxon>
        <taxon>Sciaridae</taxon>
        <taxon>Pseudolycoriella</taxon>
    </lineage>
</organism>
<dbReference type="AlphaFoldDB" id="A0A9Q0N0B4"/>
<dbReference type="EMBL" id="WJQU01000002">
    <property type="protein sequence ID" value="KAJ6641332.1"/>
    <property type="molecule type" value="Genomic_DNA"/>
</dbReference>
<sequence length="103" mass="12123">MDILPITTGRCTLHMETMQHMAITDITTKGTTIRLIFTTIYMSTDHYFSIRQFGKPHHYDKLHALVQLRLSHQKAYRFFIKFFYHLAINQLSFAIVPPPIILD</sequence>
<reference evidence="1" key="1">
    <citation type="submission" date="2022-07" db="EMBL/GenBank/DDBJ databases">
        <authorList>
            <person name="Trinca V."/>
            <person name="Uliana J.V.C."/>
            <person name="Torres T.T."/>
            <person name="Ward R.J."/>
            <person name="Monesi N."/>
        </authorList>
    </citation>
    <scope>NUCLEOTIDE SEQUENCE</scope>
    <source>
        <strain evidence="1">HSMRA1968</strain>
        <tissue evidence="1">Whole embryos</tissue>
    </source>
</reference>